<dbReference type="PANTHER" id="PTHR43140:SF1">
    <property type="entry name" value="TYPE I RESTRICTION ENZYME ECOKI SPECIFICITY SUBUNIT"/>
    <property type="match status" value="1"/>
</dbReference>
<evidence type="ECO:0000256" key="4">
    <source>
        <dbReference type="ARBA" id="ARBA00038652"/>
    </source>
</evidence>
<dbReference type="RefSeq" id="WP_193942107.1">
    <property type="nucleotide sequence ID" value="NZ_JADEWB010000017.1"/>
</dbReference>
<evidence type="ECO:0000256" key="3">
    <source>
        <dbReference type="ARBA" id="ARBA00023125"/>
    </source>
</evidence>
<evidence type="ECO:0000313" key="7">
    <source>
        <dbReference type="EMBL" id="MBE9235434.1"/>
    </source>
</evidence>
<keyword evidence="2" id="KW-0680">Restriction system</keyword>
<evidence type="ECO:0000259" key="6">
    <source>
        <dbReference type="Pfam" id="PF01420"/>
    </source>
</evidence>
<sequence length="450" mass="51543">MSKWQKLKIGDLLIRSKIPIDIEEHKEYKRITIRSKHQGVYVRDKEIGKKIGTKKQFILKSGQFVMSKIDARYGAFGIAGDDVDGAIITGNFWAYDINHSLTTAEWINQYTNSPAFYDLCERASSGITHRRYLNEQIFLNHELFIPSLDEQSEILLLNNHKSQLINSLNNELNNQEKYITQLKQAILQEAISGKLTAEWRKQNPMQKGNPDTDAVALLDKIKAEKQQLITDGKLKKEKPLPPISSDEVPFSLPDGWVWCRLGEICDIKGGKRVPNGYKLKNTPTPYIYIRVSDMKNGTIDDSDLHYIDEEVYQGIKKYTISKNDIYMTIVGATIGKCGLVPEKFDGMNLTENAAKIILFIINKIFLWRCLDSPFCQAQFIDKTKQVAVQKMAINRFSSTIIPLPPLAEQKAIVEKVDYLMKQIEELEAQIKHRKQLAEELMQTVLREAFV</sequence>
<dbReference type="SUPFAM" id="SSF116734">
    <property type="entry name" value="DNA methylase specificity domain"/>
    <property type="match status" value="2"/>
</dbReference>
<keyword evidence="7" id="KW-0378">Hydrolase</keyword>
<dbReference type="InterPro" id="IPR051212">
    <property type="entry name" value="Type-I_RE_S_subunit"/>
</dbReference>
<comment type="caution">
    <text evidence="7">The sequence shown here is derived from an EMBL/GenBank/DDBJ whole genome shotgun (WGS) entry which is preliminary data.</text>
</comment>
<dbReference type="PANTHER" id="PTHR43140">
    <property type="entry name" value="TYPE-1 RESTRICTION ENZYME ECOKI SPECIFICITY PROTEIN"/>
    <property type="match status" value="1"/>
</dbReference>
<accession>A0ABR9VAA5</accession>
<comment type="subunit">
    <text evidence="4">The methyltransferase is composed of M and S polypeptides.</text>
</comment>
<keyword evidence="5" id="KW-0175">Coiled coil</keyword>
<dbReference type="Gene3D" id="3.90.220.20">
    <property type="entry name" value="DNA methylase specificity domains"/>
    <property type="match status" value="2"/>
</dbReference>
<dbReference type="GO" id="GO:0004519">
    <property type="term" value="F:endonuclease activity"/>
    <property type="evidence" value="ECO:0007669"/>
    <property type="project" value="UniProtKB-KW"/>
</dbReference>
<feature type="coiled-coil region" evidence="5">
    <location>
        <begin position="409"/>
        <end position="443"/>
    </location>
</feature>
<keyword evidence="7" id="KW-0540">Nuclease</keyword>
<dbReference type="InterPro" id="IPR044946">
    <property type="entry name" value="Restrct_endonuc_typeI_TRD_sf"/>
</dbReference>
<comment type="similarity">
    <text evidence="1">Belongs to the type-I restriction system S methylase family.</text>
</comment>
<name>A0ABR9VAA5_9CYAN</name>
<dbReference type="CDD" id="cd17256">
    <property type="entry name" value="RMtype1_S_EcoJA65PI-TRD1-CR1_like"/>
    <property type="match status" value="1"/>
</dbReference>
<keyword evidence="3" id="KW-0238">DNA-binding</keyword>
<keyword evidence="7" id="KW-0255">Endonuclease</keyword>
<protein>
    <submittedName>
        <fullName evidence="7">Restriction endonuclease subunit S</fullName>
    </submittedName>
</protein>
<evidence type="ECO:0000256" key="1">
    <source>
        <dbReference type="ARBA" id="ARBA00010923"/>
    </source>
</evidence>
<evidence type="ECO:0000256" key="2">
    <source>
        <dbReference type="ARBA" id="ARBA00022747"/>
    </source>
</evidence>
<feature type="domain" description="Type I restriction modification DNA specificity" evidence="6">
    <location>
        <begin position="253"/>
        <end position="431"/>
    </location>
</feature>
<gene>
    <name evidence="7" type="ORF">IQ227_05125</name>
</gene>
<dbReference type="Pfam" id="PF01420">
    <property type="entry name" value="Methylase_S"/>
    <property type="match status" value="1"/>
</dbReference>
<dbReference type="Proteomes" id="UP000606776">
    <property type="component" value="Unassembled WGS sequence"/>
</dbReference>
<dbReference type="InterPro" id="IPR000055">
    <property type="entry name" value="Restrct_endonuc_typeI_TRD"/>
</dbReference>
<proteinExistence type="inferred from homology"/>
<organism evidence="7 8">
    <name type="scientific">Sphaerospermopsis aphanizomenoides LEGE 00250</name>
    <dbReference type="NCBI Taxonomy" id="2777972"/>
    <lineage>
        <taxon>Bacteria</taxon>
        <taxon>Bacillati</taxon>
        <taxon>Cyanobacteriota</taxon>
        <taxon>Cyanophyceae</taxon>
        <taxon>Nostocales</taxon>
        <taxon>Aphanizomenonaceae</taxon>
        <taxon>Sphaerospermopsis</taxon>
        <taxon>Sphaerospermopsis aphanizomenoides</taxon>
    </lineage>
</organism>
<reference evidence="7 8" key="1">
    <citation type="submission" date="2020-10" db="EMBL/GenBank/DDBJ databases">
        <authorList>
            <person name="Castelo-Branco R."/>
            <person name="Eusebio N."/>
            <person name="Adriana R."/>
            <person name="Vieira A."/>
            <person name="Brugerolle De Fraissinette N."/>
            <person name="Rezende De Castro R."/>
            <person name="Schneider M.P."/>
            <person name="Vasconcelos V."/>
            <person name="Leao P.N."/>
        </authorList>
    </citation>
    <scope>NUCLEOTIDE SEQUENCE [LARGE SCALE GENOMIC DNA]</scope>
    <source>
        <strain evidence="7 8">LEGE 00250</strain>
    </source>
</reference>
<keyword evidence="8" id="KW-1185">Reference proteome</keyword>
<dbReference type="EMBL" id="JADEWB010000017">
    <property type="protein sequence ID" value="MBE9235434.1"/>
    <property type="molecule type" value="Genomic_DNA"/>
</dbReference>
<evidence type="ECO:0000256" key="5">
    <source>
        <dbReference type="SAM" id="Coils"/>
    </source>
</evidence>
<evidence type="ECO:0000313" key="8">
    <source>
        <dbReference type="Proteomes" id="UP000606776"/>
    </source>
</evidence>